<name>A0A9D3LH55_ANGAN</name>
<evidence type="ECO:0000256" key="1">
    <source>
        <dbReference type="SAM" id="MobiDB-lite"/>
    </source>
</evidence>
<dbReference type="AlphaFoldDB" id="A0A9D3LH55"/>
<dbReference type="Proteomes" id="UP001044222">
    <property type="component" value="Chromosome 19"/>
</dbReference>
<evidence type="ECO:0000313" key="2">
    <source>
        <dbReference type="EMBL" id="KAG5830477.1"/>
    </source>
</evidence>
<dbReference type="EMBL" id="JAFIRN010000019">
    <property type="protein sequence ID" value="KAG5830477.1"/>
    <property type="molecule type" value="Genomic_DNA"/>
</dbReference>
<gene>
    <name evidence="2" type="ORF">ANANG_G00311040</name>
</gene>
<reference evidence="2" key="1">
    <citation type="submission" date="2021-01" db="EMBL/GenBank/DDBJ databases">
        <title>A chromosome-scale assembly of European eel, Anguilla anguilla.</title>
        <authorList>
            <person name="Henkel C."/>
            <person name="Jong-Raadsen S.A."/>
            <person name="Dufour S."/>
            <person name="Weltzien F.-A."/>
            <person name="Palstra A.P."/>
            <person name="Pelster B."/>
            <person name="Spaink H.P."/>
            <person name="Van Den Thillart G.E."/>
            <person name="Jansen H."/>
            <person name="Zahm M."/>
            <person name="Klopp C."/>
            <person name="Cedric C."/>
            <person name="Louis A."/>
            <person name="Berthelot C."/>
            <person name="Parey E."/>
            <person name="Roest Crollius H."/>
            <person name="Montfort J."/>
            <person name="Robinson-Rechavi M."/>
            <person name="Bucao C."/>
            <person name="Bouchez O."/>
            <person name="Gislard M."/>
            <person name="Lluch J."/>
            <person name="Milhes M."/>
            <person name="Lampietro C."/>
            <person name="Lopez Roques C."/>
            <person name="Donnadieu C."/>
            <person name="Braasch I."/>
            <person name="Desvignes T."/>
            <person name="Postlethwait J."/>
            <person name="Bobe J."/>
            <person name="Guiguen Y."/>
            <person name="Dirks R."/>
        </authorList>
    </citation>
    <scope>NUCLEOTIDE SEQUENCE</scope>
    <source>
        <strain evidence="2">Tag_6206</strain>
        <tissue evidence="2">Liver</tissue>
    </source>
</reference>
<feature type="region of interest" description="Disordered" evidence="1">
    <location>
        <begin position="20"/>
        <end position="74"/>
    </location>
</feature>
<proteinExistence type="predicted"/>
<comment type="caution">
    <text evidence="2">The sequence shown here is derived from an EMBL/GenBank/DDBJ whole genome shotgun (WGS) entry which is preliminary data.</text>
</comment>
<keyword evidence="3" id="KW-1185">Reference proteome</keyword>
<organism evidence="2 3">
    <name type="scientific">Anguilla anguilla</name>
    <name type="common">European freshwater eel</name>
    <name type="synonym">Muraena anguilla</name>
    <dbReference type="NCBI Taxonomy" id="7936"/>
    <lineage>
        <taxon>Eukaryota</taxon>
        <taxon>Metazoa</taxon>
        <taxon>Chordata</taxon>
        <taxon>Craniata</taxon>
        <taxon>Vertebrata</taxon>
        <taxon>Euteleostomi</taxon>
        <taxon>Actinopterygii</taxon>
        <taxon>Neopterygii</taxon>
        <taxon>Teleostei</taxon>
        <taxon>Anguilliformes</taxon>
        <taxon>Anguillidae</taxon>
        <taxon>Anguilla</taxon>
    </lineage>
</organism>
<accession>A0A9D3LH55</accession>
<protein>
    <submittedName>
        <fullName evidence="2">Uncharacterized protein</fullName>
    </submittedName>
</protein>
<evidence type="ECO:0000313" key="3">
    <source>
        <dbReference type="Proteomes" id="UP001044222"/>
    </source>
</evidence>
<sequence length="74" mass="8271">MDSRGLHTPLTIEELEAELEAGAHGEPGRPPEASPDGARSGTTWRRWRRSTKWSSTRTPTASWPWPRTPSSCSR</sequence>